<dbReference type="InterPro" id="IPR016267">
    <property type="entry name" value="UDPGP_trans"/>
</dbReference>
<dbReference type="OrthoDB" id="2291at2759"/>
<protein>
    <recommendedName>
        <fullName evidence="2 5">UTP--glucose-1-phosphate uridylyltransferase</fullName>
        <ecNumber evidence="2 5">2.7.7.9</ecNumber>
    </recommendedName>
</protein>
<feature type="binding site" evidence="7">
    <location>
        <position position="425"/>
    </location>
    <ligand>
        <name>UTP</name>
        <dbReference type="ChEBI" id="CHEBI:46398"/>
    </ligand>
</feature>
<accession>K2MZN6</accession>
<feature type="binding site" evidence="7">
    <location>
        <position position="211"/>
    </location>
    <ligand>
        <name>UTP</name>
        <dbReference type="ChEBI" id="CHEBI:46398"/>
    </ligand>
</feature>
<dbReference type="Gene3D" id="3.90.550.10">
    <property type="entry name" value="Spore Coat Polysaccharide Biosynthesis Protein SpsA, Chain A"/>
    <property type="match status" value="1"/>
</dbReference>
<dbReference type="AlphaFoldDB" id="K2MZN6"/>
<dbReference type="FunFam" id="2.160.10.10:FF:000001">
    <property type="entry name" value="UTP--glucose-1-phosphate uridylyltransferase"/>
    <property type="match status" value="1"/>
</dbReference>
<keyword evidence="4 5" id="KW-0548">Nucleotidyltransferase</keyword>
<name>K2MZN6_TRYCR</name>
<feature type="binding site" evidence="6">
    <location>
        <position position="240"/>
    </location>
    <ligand>
        <name>substrate</name>
    </ligand>
</feature>
<comment type="catalytic activity">
    <reaction evidence="5">
        <text>alpha-D-glucose 1-phosphate + UTP + H(+) = UDP-alpha-D-glucose + diphosphate</text>
        <dbReference type="Rhea" id="RHEA:19889"/>
        <dbReference type="ChEBI" id="CHEBI:15378"/>
        <dbReference type="ChEBI" id="CHEBI:33019"/>
        <dbReference type="ChEBI" id="CHEBI:46398"/>
        <dbReference type="ChEBI" id="CHEBI:58601"/>
        <dbReference type="ChEBI" id="CHEBI:58885"/>
        <dbReference type="EC" id="2.7.7.9"/>
    </reaction>
</comment>
<dbReference type="EC" id="2.7.7.9" evidence="2 5"/>
<feature type="binding site" evidence="7">
    <location>
        <position position="145"/>
    </location>
    <ligand>
        <name>UTP</name>
        <dbReference type="ChEBI" id="CHEBI:46398"/>
    </ligand>
</feature>
<organism evidence="9 10">
    <name type="scientific">Trypanosoma cruzi marinkellei</name>
    <dbReference type="NCBI Taxonomy" id="85056"/>
    <lineage>
        <taxon>Eukaryota</taxon>
        <taxon>Discoba</taxon>
        <taxon>Euglenozoa</taxon>
        <taxon>Kinetoplastea</taxon>
        <taxon>Metakinetoplastina</taxon>
        <taxon>Trypanosomatida</taxon>
        <taxon>Trypanosomatidae</taxon>
        <taxon>Trypanosoma</taxon>
        <taxon>Schizotrypanum</taxon>
    </lineage>
</organism>
<evidence type="ECO:0000256" key="8">
    <source>
        <dbReference type="SAM" id="Phobius"/>
    </source>
</evidence>
<sequence length="532" mass="59671">MCHFCFCFAFSFLFFSYIFPFIAKENCQKRFYYYLLLFCCCLCVKSLFTLMSSVTAAISEAASACKTKMQTAGVNEACIRTFLKQHAVISKGETGNIPESSISPVESLDSLEDLPVPADPSLLERLVVLKLNGGLGTGMGLQTAKTLLPVKDGKTFIDFTVLQLEHLRKTYSEHLRFMLMNSFATSSETKAHIKKYSWLFDSFDKEVELIQNRVPKICQDTLLPVTYEADTSCEWAPPGHGDLYTALYGSGKLDDLLRSGYKYMFVSNGDNLGATLDARLLAYMKLNQLEFLMEVCRRTESDKKGGHIAYQTACFDDDTTPERRFILRESAQCPKEDEATFQDVKKHRFFNTNNLWVDLAALKKTMDSHSGTLPLPVIRNAKTVNPVDGNSTKVYQLETAMGAAIGLFRRSAAVVVPRERFAPVKTCSDLLALRSDAYVVTEDQRLVLCEERAGKPPTIELDNQHYKIITGLEALVKDGVPSLRQCSKLIIQGPVEFQSGTVVKGEVVIRNSKKEPLIIERDRVLNNEVMEV</sequence>
<feature type="transmembrane region" description="Helical" evidence="8">
    <location>
        <begin position="33"/>
        <end position="58"/>
    </location>
</feature>
<comment type="caution">
    <text evidence="9">The sequence shown here is derived from an EMBL/GenBank/DDBJ whole genome shotgun (WGS) entry which is preliminary data.</text>
</comment>
<keyword evidence="3 5" id="KW-0808">Transferase</keyword>
<dbReference type="CDD" id="cd00897">
    <property type="entry name" value="UGPase_euk"/>
    <property type="match status" value="1"/>
</dbReference>
<keyword evidence="10" id="KW-1185">Reference proteome</keyword>
<evidence type="ECO:0000313" key="10">
    <source>
        <dbReference type="Proteomes" id="UP000007350"/>
    </source>
</evidence>
<feature type="binding site" evidence="7">
    <location>
        <position position="239"/>
    </location>
    <ligand>
        <name>UTP</name>
        <dbReference type="ChEBI" id="CHEBI:46398"/>
    </ligand>
</feature>
<evidence type="ECO:0000256" key="1">
    <source>
        <dbReference type="ARBA" id="ARBA00010401"/>
    </source>
</evidence>
<dbReference type="InterPro" id="IPR029044">
    <property type="entry name" value="Nucleotide-diphossugar_trans"/>
</dbReference>
<evidence type="ECO:0000256" key="6">
    <source>
        <dbReference type="PIRSR" id="PIRSR000806-1"/>
    </source>
</evidence>
<keyword evidence="8" id="KW-0472">Membrane</keyword>
<evidence type="ECO:0000256" key="5">
    <source>
        <dbReference type="PIRNR" id="PIRNR000806"/>
    </source>
</evidence>
<evidence type="ECO:0000256" key="2">
    <source>
        <dbReference type="ARBA" id="ARBA00012415"/>
    </source>
</evidence>
<comment type="similarity">
    <text evidence="1 5">Belongs to the UDPGP type 1 family.</text>
</comment>
<dbReference type="PANTHER" id="PTHR43511">
    <property type="match status" value="1"/>
</dbReference>
<evidence type="ECO:0000256" key="3">
    <source>
        <dbReference type="ARBA" id="ARBA00022679"/>
    </source>
</evidence>
<reference evidence="9 10" key="1">
    <citation type="journal article" date="2012" name="BMC Genomics">
        <title>Comparative genomic analysis of human infective Trypanosoma cruzi lineages with the bat-restricted subspecies T. cruzi marinkellei.</title>
        <authorList>
            <person name="Franzen O."/>
            <person name="Talavera-Lopez C."/>
            <person name="Ochaya S."/>
            <person name="Butler C.E."/>
            <person name="Messenger L.A."/>
            <person name="Lewis M.D."/>
            <person name="Llewellyn M.S."/>
            <person name="Marinkelle C.J."/>
            <person name="Tyler K.M."/>
            <person name="Miles M.A."/>
            <person name="Andersson B."/>
        </authorList>
    </citation>
    <scope>NUCLEOTIDE SEQUENCE [LARGE SCALE GENOMIC DNA]</scope>
    <source>
        <strain evidence="9 10">B7</strain>
    </source>
</reference>
<feature type="binding site" evidence="7">
    <location>
        <position position="270"/>
    </location>
    <ligand>
        <name>UTP</name>
        <dbReference type="ChEBI" id="CHEBI:46398"/>
    </ligand>
</feature>
<keyword evidence="8" id="KW-1133">Transmembrane helix</keyword>
<gene>
    <name evidence="9" type="ORF">MOQ_004937</name>
</gene>
<dbReference type="Gene3D" id="2.160.10.10">
    <property type="entry name" value="Hexapeptide repeat proteins"/>
    <property type="match status" value="1"/>
</dbReference>
<dbReference type="EMBL" id="AHKC01010922">
    <property type="protein sequence ID" value="EKF31229.1"/>
    <property type="molecule type" value="Genomic_DNA"/>
</dbReference>
<dbReference type="SUPFAM" id="SSF53448">
    <property type="entry name" value="Nucleotide-diphospho-sugar transferases"/>
    <property type="match status" value="1"/>
</dbReference>
<dbReference type="GO" id="GO:0003983">
    <property type="term" value="F:UTP:glucose-1-phosphate uridylyltransferase activity"/>
    <property type="evidence" value="ECO:0007669"/>
    <property type="project" value="UniProtKB-EC"/>
</dbReference>
<dbReference type="InterPro" id="IPR002618">
    <property type="entry name" value="UDPGP_fam"/>
</dbReference>
<dbReference type="Proteomes" id="UP000007350">
    <property type="component" value="Unassembled WGS sequence"/>
</dbReference>
<evidence type="ECO:0000256" key="7">
    <source>
        <dbReference type="PIRSR" id="PIRSR000806-2"/>
    </source>
</evidence>
<evidence type="ECO:0000313" key="9">
    <source>
        <dbReference type="EMBL" id="EKF31229.1"/>
    </source>
</evidence>
<evidence type="ECO:0000256" key="4">
    <source>
        <dbReference type="ARBA" id="ARBA00022695"/>
    </source>
</evidence>
<proteinExistence type="inferred from homology"/>
<dbReference type="FunFam" id="3.90.550.10:FF:000002">
    <property type="entry name" value="UTP--glucose-1-phosphate uridylyltransferase"/>
    <property type="match status" value="1"/>
</dbReference>
<dbReference type="PIRSF" id="PIRSF000806">
    <property type="entry name" value="UDPGP"/>
    <property type="match status" value="1"/>
</dbReference>
<dbReference type="GO" id="GO:0006011">
    <property type="term" value="P:UDP-alpha-D-glucose metabolic process"/>
    <property type="evidence" value="ECO:0007669"/>
    <property type="project" value="UniProtKB-UniRule"/>
</dbReference>
<dbReference type="Pfam" id="PF01704">
    <property type="entry name" value="UDPGP"/>
    <property type="match status" value="1"/>
</dbReference>
<keyword evidence="8" id="KW-0812">Transmembrane</keyword>